<dbReference type="PROSITE" id="PS00108">
    <property type="entry name" value="PROTEIN_KINASE_ST"/>
    <property type="match status" value="1"/>
</dbReference>
<comment type="caution">
    <text evidence="4">The sequence shown here is derived from an EMBL/GenBank/DDBJ whole genome shotgun (WGS) entry which is preliminary data.</text>
</comment>
<dbReference type="Proteomes" id="UP000777438">
    <property type="component" value="Unassembled WGS sequence"/>
</dbReference>
<dbReference type="GO" id="GO:0004672">
    <property type="term" value="F:protein kinase activity"/>
    <property type="evidence" value="ECO:0007669"/>
    <property type="project" value="InterPro"/>
</dbReference>
<dbReference type="GO" id="GO:0005524">
    <property type="term" value="F:ATP binding"/>
    <property type="evidence" value="ECO:0007669"/>
    <property type="project" value="UniProtKB-KW"/>
</dbReference>
<dbReference type="InterPro" id="IPR000719">
    <property type="entry name" value="Prot_kinase_dom"/>
</dbReference>
<dbReference type="Pfam" id="PF00069">
    <property type="entry name" value="Pkinase"/>
    <property type="match status" value="1"/>
</dbReference>
<keyword evidence="4" id="KW-0418">Kinase</keyword>
<sequence length="366" mass="41140">KDLMKLVANKTEVPAKIPQYDGLERWELLEKMGAGGFSTVYRARDLDGKAGEVAIKVVPKSGMKQVQHANIAREVQIMRQLDNPNIIKFIDFSESRQFYYLILELAPGGELFHQILRLKYFSEDLSRHIILQVAKALEYLHEEKGIMHRDIKLENILFSPIPFIPSKHQQPPQLNEEDKVDEGEFIAGIGSGCIGQIKIADFGLSKMVQNDETATPCGTVGYAAPEIVKDEPYSMSVDIWALGCVLYMLLCGFPPFYGADKNDLTKKVAVGQFTFQSPWWDDISRSAQDLISHSLTVDPDKRYTIHEFLSHPWIRVDRSTSTSERGVMPGGMLRAVDVSNHVGSGEHCDLPSLSVIKLHSVFNNSY</sequence>
<dbReference type="EMBL" id="JAGPYM010000056">
    <property type="protein sequence ID" value="KAH6871335.1"/>
    <property type="molecule type" value="Genomic_DNA"/>
</dbReference>
<protein>
    <submittedName>
        <fullName evidence="4">Kinase-like domain-containing protein</fullName>
    </submittedName>
</protein>
<feature type="non-terminal residue" evidence="4">
    <location>
        <position position="1"/>
    </location>
</feature>
<evidence type="ECO:0000313" key="5">
    <source>
        <dbReference type="Proteomes" id="UP000777438"/>
    </source>
</evidence>
<dbReference type="SUPFAM" id="SSF56112">
    <property type="entry name" value="Protein kinase-like (PK-like)"/>
    <property type="match status" value="1"/>
</dbReference>
<dbReference type="OrthoDB" id="1738954at2759"/>
<keyword evidence="1" id="KW-0547">Nucleotide-binding</keyword>
<evidence type="ECO:0000313" key="4">
    <source>
        <dbReference type="EMBL" id="KAH6871335.1"/>
    </source>
</evidence>
<dbReference type="AlphaFoldDB" id="A0A9P8VSF8"/>
<keyword evidence="4" id="KW-0808">Transferase</keyword>
<dbReference type="InterPro" id="IPR008271">
    <property type="entry name" value="Ser/Thr_kinase_AS"/>
</dbReference>
<gene>
    <name evidence="4" type="ORF">B0T10DRAFT_591309</name>
</gene>
<organism evidence="4 5">
    <name type="scientific">Thelonectria olida</name>
    <dbReference type="NCBI Taxonomy" id="1576542"/>
    <lineage>
        <taxon>Eukaryota</taxon>
        <taxon>Fungi</taxon>
        <taxon>Dikarya</taxon>
        <taxon>Ascomycota</taxon>
        <taxon>Pezizomycotina</taxon>
        <taxon>Sordariomycetes</taxon>
        <taxon>Hypocreomycetidae</taxon>
        <taxon>Hypocreales</taxon>
        <taxon>Nectriaceae</taxon>
        <taxon>Thelonectria</taxon>
    </lineage>
</organism>
<feature type="domain" description="Protein kinase" evidence="3">
    <location>
        <begin position="26"/>
        <end position="314"/>
    </location>
</feature>
<keyword evidence="5" id="KW-1185">Reference proteome</keyword>
<dbReference type="FunFam" id="3.30.200.20:FF:000042">
    <property type="entry name" value="Aurora kinase A"/>
    <property type="match status" value="1"/>
</dbReference>
<proteinExistence type="predicted"/>
<dbReference type="Gene3D" id="3.30.200.20">
    <property type="entry name" value="Phosphorylase Kinase, domain 1"/>
    <property type="match status" value="1"/>
</dbReference>
<dbReference type="SMART" id="SM00220">
    <property type="entry name" value="S_TKc"/>
    <property type="match status" value="1"/>
</dbReference>
<dbReference type="InterPro" id="IPR011009">
    <property type="entry name" value="Kinase-like_dom_sf"/>
</dbReference>
<keyword evidence="2" id="KW-0067">ATP-binding</keyword>
<reference evidence="4 5" key="1">
    <citation type="journal article" date="2021" name="Nat. Commun.">
        <title>Genetic determinants of endophytism in the Arabidopsis root mycobiome.</title>
        <authorList>
            <person name="Mesny F."/>
            <person name="Miyauchi S."/>
            <person name="Thiergart T."/>
            <person name="Pickel B."/>
            <person name="Atanasova L."/>
            <person name="Karlsson M."/>
            <person name="Huettel B."/>
            <person name="Barry K.W."/>
            <person name="Haridas S."/>
            <person name="Chen C."/>
            <person name="Bauer D."/>
            <person name="Andreopoulos W."/>
            <person name="Pangilinan J."/>
            <person name="LaButti K."/>
            <person name="Riley R."/>
            <person name="Lipzen A."/>
            <person name="Clum A."/>
            <person name="Drula E."/>
            <person name="Henrissat B."/>
            <person name="Kohler A."/>
            <person name="Grigoriev I.V."/>
            <person name="Martin F.M."/>
            <person name="Hacquard S."/>
        </authorList>
    </citation>
    <scope>NUCLEOTIDE SEQUENCE [LARGE SCALE GENOMIC DNA]</scope>
    <source>
        <strain evidence="4 5">MPI-CAGE-CH-0241</strain>
    </source>
</reference>
<accession>A0A9P8VSF8</accession>
<dbReference type="Gene3D" id="1.10.510.10">
    <property type="entry name" value="Transferase(Phosphotransferase) domain 1"/>
    <property type="match status" value="1"/>
</dbReference>
<dbReference type="PANTHER" id="PTHR24347">
    <property type="entry name" value="SERINE/THREONINE-PROTEIN KINASE"/>
    <property type="match status" value="1"/>
</dbReference>
<name>A0A9P8VSF8_9HYPO</name>
<dbReference type="PROSITE" id="PS50011">
    <property type="entry name" value="PROTEIN_KINASE_DOM"/>
    <property type="match status" value="1"/>
</dbReference>
<feature type="non-terminal residue" evidence="4">
    <location>
        <position position="366"/>
    </location>
</feature>
<evidence type="ECO:0000259" key="3">
    <source>
        <dbReference type="PROSITE" id="PS50011"/>
    </source>
</evidence>
<evidence type="ECO:0000256" key="1">
    <source>
        <dbReference type="ARBA" id="ARBA00022741"/>
    </source>
</evidence>
<evidence type="ECO:0000256" key="2">
    <source>
        <dbReference type="ARBA" id="ARBA00022840"/>
    </source>
</evidence>